<comment type="similarity">
    <text evidence="1">Belongs to the PhzF family.</text>
</comment>
<evidence type="ECO:0000256" key="1">
    <source>
        <dbReference type="ARBA" id="ARBA00008270"/>
    </source>
</evidence>
<dbReference type="EMBL" id="JBHTLJ010000001">
    <property type="protein sequence ID" value="MFD1161828.1"/>
    <property type="molecule type" value="Genomic_DNA"/>
</dbReference>
<organism evidence="2 3">
    <name type="scientific">Hwangdonia seohaensis</name>
    <dbReference type="NCBI Taxonomy" id="1240727"/>
    <lineage>
        <taxon>Bacteria</taxon>
        <taxon>Pseudomonadati</taxon>
        <taxon>Bacteroidota</taxon>
        <taxon>Flavobacteriia</taxon>
        <taxon>Flavobacteriales</taxon>
        <taxon>Flavobacteriaceae</taxon>
        <taxon>Hwangdonia</taxon>
    </lineage>
</organism>
<evidence type="ECO:0000313" key="2">
    <source>
        <dbReference type="EMBL" id="MFD1161828.1"/>
    </source>
</evidence>
<protein>
    <submittedName>
        <fullName evidence="2">PhzF family phenazine biosynthesis protein</fullName>
    </submittedName>
</protein>
<accession>A0ABW3R9T0</accession>
<dbReference type="PIRSF" id="PIRSF016184">
    <property type="entry name" value="PhzC_PhzF"/>
    <property type="match status" value="1"/>
</dbReference>
<dbReference type="Gene3D" id="3.10.310.10">
    <property type="entry name" value="Diaminopimelate Epimerase, Chain A, domain 1"/>
    <property type="match status" value="2"/>
</dbReference>
<dbReference type="NCBIfam" id="TIGR00654">
    <property type="entry name" value="PhzF_family"/>
    <property type="match status" value="1"/>
</dbReference>
<comment type="caution">
    <text evidence="2">The sequence shown here is derived from an EMBL/GenBank/DDBJ whole genome shotgun (WGS) entry which is preliminary data.</text>
</comment>
<dbReference type="Pfam" id="PF02567">
    <property type="entry name" value="PhzC-PhzF"/>
    <property type="match status" value="1"/>
</dbReference>
<dbReference type="PANTHER" id="PTHR13774:SF32">
    <property type="entry name" value="ANTISENSE-ENHANCING SEQUENCE 1"/>
    <property type="match status" value="1"/>
</dbReference>
<sequence length="294" mass="33142">MTLEYFLVDVFTKQPFSGNGLTIFPNAELLDKKLMQVLTQEMRQFESIFYQKIGLNTYRAYIFTMEEELDFAGHPILGLASQIHKTHSSEKLTNEISITLNEKTVEVTTHKKNGFYSASMNQGKPEFIGALESIRESEFLSALNLADEDKYKGLKLEIVSTGLPYLIIPVKSNSLSKVKVTVSDLEKKLSKIGAKFFYVLDIEKRRGRTWDNAGLVEDIATGSSAGPVGAYLVKNKLAEFNEEIRIWQGEFLNRKSELRIIVKGNNDTFEKVFVEGDVVEIANGKITNANNGYK</sequence>
<dbReference type="SUPFAM" id="SSF54506">
    <property type="entry name" value="Diaminopimelate epimerase-like"/>
    <property type="match status" value="1"/>
</dbReference>
<dbReference type="Proteomes" id="UP001597163">
    <property type="component" value="Unassembled WGS sequence"/>
</dbReference>
<keyword evidence="3" id="KW-1185">Reference proteome</keyword>
<dbReference type="PANTHER" id="PTHR13774">
    <property type="entry name" value="PHENAZINE BIOSYNTHESIS PROTEIN"/>
    <property type="match status" value="1"/>
</dbReference>
<gene>
    <name evidence="2" type="ORF">ACFQ2E_05335</name>
</gene>
<proteinExistence type="inferred from homology"/>
<dbReference type="RefSeq" id="WP_311937444.1">
    <property type="nucleotide sequence ID" value="NZ_JAVSCK010000001.1"/>
</dbReference>
<name>A0ABW3R9T0_9FLAO</name>
<evidence type="ECO:0000313" key="3">
    <source>
        <dbReference type="Proteomes" id="UP001597163"/>
    </source>
</evidence>
<reference evidence="3" key="1">
    <citation type="journal article" date="2019" name="Int. J. Syst. Evol. Microbiol.">
        <title>The Global Catalogue of Microorganisms (GCM) 10K type strain sequencing project: providing services to taxonomists for standard genome sequencing and annotation.</title>
        <authorList>
            <consortium name="The Broad Institute Genomics Platform"/>
            <consortium name="The Broad Institute Genome Sequencing Center for Infectious Disease"/>
            <person name="Wu L."/>
            <person name="Ma J."/>
        </authorList>
    </citation>
    <scope>NUCLEOTIDE SEQUENCE [LARGE SCALE GENOMIC DNA]</scope>
    <source>
        <strain evidence="3">CCUG 63246</strain>
    </source>
</reference>
<dbReference type="InterPro" id="IPR003719">
    <property type="entry name" value="Phenazine_PhzF-like"/>
</dbReference>